<dbReference type="PANTHER" id="PTHR13183">
    <property type="entry name" value="AXONEMAL INNER ARM DYNEIN LIGHT CHAIN 28"/>
    <property type="match status" value="1"/>
</dbReference>
<dbReference type="GO" id="GO:0030286">
    <property type="term" value="C:dynein complex"/>
    <property type="evidence" value="ECO:0007669"/>
    <property type="project" value="UniProtKB-KW"/>
</dbReference>
<sequence>MAFSAPVPEARSLDGDASSGAHRPAAGRFEPEPHVATELGHLSSLSFASLESVCVARAASPKMNLDQKLIAPDSCLIKYRAPIRISDKSAGPAPATATASPTAATASTSSSFLASPSDEPRQTGPDKRQAWQTKRSASLSDAQRQAKEQVLPLAAKAALLDGAASVRTLESTENILQSILPPKRFFVDAMLYIQEVSSCPASRIDVVQLTRQLDHQLESRGAKMTGICPIRRELFTQVS</sequence>
<feature type="compositionally biased region" description="Basic and acidic residues" evidence="5">
    <location>
        <begin position="118"/>
        <end position="129"/>
    </location>
</feature>
<evidence type="ECO:0000256" key="3">
    <source>
        <dbReference type="ARBA" id="ARBA00023175"/>
    </source>
</evidence>
<dbReference type="Proteomes" id="UP000784294">
    <property type="component" value="Unassembled WGS sequence"/>
</dbReference>
<keyword evidence="1" id="KW-0243">Dynein</keyword>
<evidence type="ECO:0000256" key="4">
    <source>
        <dbReference type="ARBA" id="ARBA00038114"/>
    </source>
</evidence>
<dbReference type="Pfam" id="PF10211">
    <property type="entry name" value="Ax_dynein_light"/>
    <property type="match status" value="1"/>
</dbReference>
<evidence type="ECO:0000256" key="2">
    <source>
        <dbReference type="ARBA" id="ARBA00023054"/>
    </source>
</evidence>
<evidence type="ECO:0000313" key="7">
    <source>
        <dbReference type="Proteomes" id="UP000784294"/>
    </source>
</evidence>
<keyword evidence="3" id="KW-0505">Motor protein</keyword>
<dbReference type="InterPro" id="IPR019347">
    <property type="entry name" value="Axonemal_dynein_light_chain"/>
</dbReference>
<evidence type="ECO:0000313" key="6">
    <source>
        <dbReference type="EMBL" id="VEL31007.1"/>
    </source>
</evidence>
<dbReference type="AlphaFoldDB" id="A0A448X8T1"/>
<proteinExistence type="inferred from homology"/>
<feature type="region of interest" description="Disordered" evidence="5">
    <location>
        <begin position="1"/>
        <end position="32"/>
    </location>
</feature>
<keyword evidence="7" id="KW-1185">Reference proteome</keyword>
<feature type="compositionally biased region" description="Low complexity" evidence="5">
    <location>
        <begin position="89"/>
        <end position="117"/>
    </location>
</feature>
<dbReference type="PANTHER" id="PTHR13183:SF0">
    <property type="entry name" value="AXONEMAL DYNEIN LIGHT INTERMEDIATE POLYPEPTIDE 1"/>
    <property type="match status" value="1"/>
</dbReference>
<evidence type="ECO:0000256" key="1">
    <source>
        <dbReference type="ARBA" id="ARBA00023017"/>
    </source>
</evidence>
<comment type="caution">
    <text evidence="6">The sequence shown here is derived from an EMBL/GenBank/DDBJ whole genome shotgun (WGS) entry which is preliminary data.</text>
</comment>
<reference evidence="6" key="1">
    <citation type="submission" date="2018-11" db="EMBL/GenBank/DDBJ databases">
        <authorList>
            <consortium name="Pathogen Informatics"/>
        </authorList>
    </citation>
    <scope>NUCLEOTIDE SEQUENCE</scope>
</reference>
<dbReference type="GO" id="GO:0005930">
    <property type="term" value="C:axoneme"/>
    <property type="evidence" value="ECO:0007669"/>
    <property type="project" value="TreeGrafter"/>
</dbReference>
<protein>
    <submittedName>
        <fullName evidence="6">Uncharacterized protein</fullName>
    </submittedName>
</protein>
<name>A0A448X8T1_9PLAT</name>
<feature type="region of interest" description="Disordered" evidence="5">
    <location>
        <begin position="87"/>
        <end position="143"/>
    </location>
</feature>
<dbReference type="GO" id="GO:0045504">
    <property type="term" value="F:dynein heavy chain binding"/>
    <property type="evidence" value="ECO:0007669"/>
    <property type="project" value="TreeGrafter"/>
</dbReference>
<comment type="similarity">
    <text evidence="4">Belongs to the inner dynein arm light chain family.</text>
</comment>
<keyword evidence="2" id="KW-0175">Coiled coil</keyword>
<feature type="compositionally biased region" description="Polar residues" evidence="5">
    <location>
        <begin position="130"/>
        <end position="143"/>
    </location>
</feature>
<evidence type="ECO:0000256" key="5">
    <source>
        <dbReference type="SAM" id="MobiDB-lite"/>
    </source>
</evidence>
<organism evidence="6 7">
    <name type="scientific">Protopolystoma xenopodis</name>
    <dbReference type="NCBI Taxonomy" id="117903"/>
    <lineage>
        <taxon>Eukaryota</taxon>
        <taxon>Metazoa</taxon>
        <taxon>Spiralia</taxon>
        <taxon>Lophotrochozoa</taxon>
        <taxon>Platyhelminthes</taxon>
        <taxon>Monogenea</taxon>
        <taxon>Polyopisthocotylea</taxon>
        <taxon>Polystomatidea</taxon>
        <taxon>Polystomatidae</taxon>
        <taxon>Protopolystoma</taxon>
    </lineage>
</organism>
<dbReference type="OrthoDB" id="273640at2759"/>
<gene>
    <name evidence="6" type="ORF">PXEA_LOCUS24447</name>
</gene>
<dbReference type="EMBL" id="CAAALY010117710">
    <property type="protein sequence ID" value="VEL31007.1"/>
    <property type="molecule type" value="Genomic_DNA"/>
</dbReference>
<accession>A0A448X8T1</accession>